<dbReference type="EC" id="2.3.1.51" evidence="4"/>
<dbReference type="OrthoDB" id="9803035at2"/>
<evidence type="ECO:0000313" key="6">
    <source>
        <dbReference type="EMBL" id="ABZ84487.1"/>
    </source>
</evidence>
<evidence type="ECO:0000256" key="4">
    <source>
        <dbReference type="RuleBase" id="RU361267"/>
    </source>
</evidence>
<dbReference type="RefSeq" id="WP_012282988.1">
    <property type="nucleotide sequence ID" value="NC_010337.2"/>
</dbReference>
<dbReference type="PANTHER" id="PTHR10434:SF11">
    <property type="entry name" value="1-ACYL-SN-GLYCEROL-3-PHOSPHATE ACYLTRANSFERASE"/>
    <property type="match status" value="1"/>
</dbReference>
<evidence type="ECO:0000256" key="3">
    <source>
        <dbReference type="ARBA" id="ARBA00023315"/>
    </source>
</evidence>
<dbReference type="Proteomes" id="UP000008550">
    <property type="component" value="Chromosome"/>
</dbReference>
<dbReference type="InterPro" id="IPR004552">
    <property type="entry name" value="AGP_acyltrans"/>
</dbReference>
<dbReference type="CDD" id="cd07989">
    <property type="entry name" value="LPLAT_AGPAT-like"/>
    <property type="match status" value="1"/>
</dbReference>
<keyword evidence="3 4" id="KW-0012">Acyltransferase</keyword>
<dbReference type="Pfam" id="PF01553">
    <property type="entry name" value="Acyltransferase"/>
    <property type="match status" value="1"/>
</dbReference>
<protein>
    <recommendedName>
        <fullName evidence="4">1-acyl-sn-glycerol-3-phosphate acyltransferase</fullName>
        <ecNumber evidence="4">2.3.1.51</ecNumber>
    </recommendedName>
</protein>
<comment type="domain">
    <text evidence="4">The HXXXXD motif is essential for acyltransferase activity and may constitute the binding site for the phosphate moiety of the glycerol-3-phosphate.</text>
</comment>
<keyword evidence="4" id="KW-1208">Phospholipid metabolism</keyword>
<dbReference type="GO" id="GO:0016020">
    <property type="term" value="C:membrane"/>
    <property type="evidence" value="ECO:0007669"/>
    <property type="project" value="InterPro"/>
</dbReference>
<dbReference type="AlphaFoldDB" id="B0TFQ7"/>
<dbReference type="KEGG" id="hmo:HM1_1929"/>
<sequence length="230" mass="25860">MNDEIRSGAVDLEERERRGLASAYWLYRLLRALFRFPFKHFCHWRISGLENVPLDGPLIVVSNHVSNWDPVILACALPRQLHFMAKVELFKIPVLSYVMTACGAYAVDRGKPGRQALKKSLDILAEDKVICIFPEGTRSKTGETGEAKAGTAMIAAKSQAYILPVGLHNSRKVFSRGWFRPFSVSIGRPFRIEAAEGKRLSSQRLHELSDEIMEEITGLVNHAKEILNKA</sequence>
<dbReference type="EMBL" id="CP000930">
    <property type="protein sequence ID" value="ABZ84487.1"/>
    <property type="molecule type" value="Genomic_DNA"/>
</dbReference>
<dbReference type="NCBIfam" id="TIGR00530">
    <property type="entry name" value="AGP_acyltrn"/>
    <property type="match status" value="1"/>
</dbReference>
<evidence type="ECO:0000313" key="7">
    <source>
        <dbReference type="Proteomes" id="UP000008550"/>
    </source>
</evidence>
<dbReference type="GO" id="GO:0006654">
    <property type="term" value="P:phosphatidic acid biosynthetic process"/>
    <property type="evidence" value="ECO:0007669"/>
    <property type="project" value="TreeGrafter"/>
</dbReference>
<comment type="similarity">
    <text evidence="1 4">Belongs to the 1-acyl-sn-glycerol-3-phosphate acyltransferase family.</text>
</comment>
<comment type="catalytic activity">
    <reaction evidence="4">
        <text>a 1-acyl-sn-glycero-3-phosphate + an acyl-CoA = a 1,2-diacyl-sn-glycero-3-phosphate + CoA</text>
        <dbReference type="Rhea" id="RHEA:19709"/>
        <dbReference type="ChEBI" id="CHEBI:57287"/>
        <dbReference type="ChEBI" id="CHEBI:57970"/>
        <dbReference type="ChEBI" id="CHEBI:58342"/>
        <dbReference type="ChEBI" id="CHEBI:58608"/>
        <dbReference type="EC" id="2.3.1.51"/>
    </reaction>
</comment>
<dbReference type="InterPro" id="IPR002123">
    <property type="entry name" value="Plipid/glycerol_acylTrfase"/>
</dbReference>
<organism evidence="6 7">
    <name type="scientific">Heliobacterium modesticaldum (strain ATCC 51547 / Ice1)</name>
    <dbReference type="NCBI Taxonomy" id="498761"/>
    <lineage>
        <taxon>Bacteria</taxon>
        <taxon>Bacillati</taxon>
        <taxon>Bacillota</taxon>
        <taxon>Clostridia</taxon>
        <taxon>Eubacteriales</taxon>
        <taxon>Heliobacteriaceae</taxon>
        <taxon>Heliomicrobium</taxon>
    </lineage>
</organism>
<reference evidence="6 7" key="1">
    <citation type="journal article" date="2008" name="J. Bacteriol.">
        <title>The genome of Heliobacterium modesticaldum, a phototrophic representative of the Firmicutes containing the simplest photosynthetic apparatus.</title>
        <authorList>
            <person name="Sattley W.M."/>
            <person name="Madigan M.T."/>
            <person name="Swingley W.D."/>
            <person name="Cheung P.C."/>
            <person name="Clocksin K.M."/>
            <person name="Conrad A.L."/>
            <person name="Dejesa L.C."/>
            <person name="Honchak B.M."/>
            <person name="Jung D.O."/>
            <person name="Karbach L.E."/>
            <person name="Kurdoglu A."/>
            <person name="Lahiri S."/>
            <person name="Mastrian S.D."/>
            <person name="Page L.E."/>
            <person name="Taylor H.L."/>
            <person name="Wang Z.T."/>
            <person name="Raymond J."/>
            <person name="Chen M."/>
            <person name="Blankenship R.E."/>
            <person name="Touchman J.W."/>
        </authorList>
    </citation>
    <scope>NUCLEOTIDE SEQUENCE [LARGE SCALE GENOMIC DNA]</scope>
    <source>
        <strain evidence="7">ATCC 51547 / Ice1</strain>
    </source>
</reference>
<accession>B0TFQ7</accession>
<evidence type="ECO:0000259" key="5">
    <source>
        <dbReference type="SMART" id="SM00563"/>
    </source>
</evidence>
<keyword evidence="7" id="KW-1185">Reference proteome</keyword>
<keyword evidence="4" id="KW-0444">Lipid biosynthesis</keyword>
<dbReference type="SMART" id="SM00563">
    <property type="entry name" value="PlsC"/>
    <property type="match status" value="1"/>
</dbReference>
<evidence type="ECO:0000256" key="1">
    <source>
        <dbReference type="ARBA" id="ARBA00008655"/>
    </source>
</evidence>
<keyword evidence="4" id="KW-0594">Phospholipid biosynthesis</keyword>
<feature type="domain" description="Phospholipid/glycerol acyltransferase" evidence="5">
    <location>
        <begin position="58"/>
        <end position="170"/>
    </location>
</feature>
<dbReference type="eggNOG" id="COG0204">
    <property type="taxonomic scope" value="Bacteria"/>
</dbReference>
<evidence type="ECO:0000256" key="2">
    <source>
        <dbReference type="ARBA" id="ARBA00022679"/>
    </source>
</evidence>
<name>B0TFQ7_HELMI</name>
<dbReference type="PANTHER" id="PTHR10434">
    <property type="entry name" value="1-ACYL-SN-GLYCEROL-3-PHOSPHATE ACYLTRANSFERASE"/>
    <property type="match status" value="1"/>
</dbReference>
<keyword evidence="2 4" id="KW-0808">Transferase</keyword>
<dbReference type="HOGENOM" id="CLU_027938_4_5_9"/>
<dbReference type="GO" id="GO:0003841">
    <property type="term" value="F:1-acylglycerol-3-phosphate O-acyltransferase activity"/>
    <property type="evidence" value="ECO:0007669"/>
    <property type="project" value="UniProtKB-UniRule"/>
</dbReference>
<keyword evidence="4" id="KW-0443">Lipid metabolism</keyword>
<dbReference type="SUPFAM" id="SSF69593">
    <property type="entry name" value="Glycerol-3-phosphate (1)-acyltransferase"/>
    <property type="match status" value="1"/>
</dbReference>
<gene>
    <name evidence="6" type="primary">plsC</name>
    <name evidence="6" type="ORF">HM1_1929</name>
</gene>
<dbReference type="STRING" id="498761.HM1_1929"/>
<proteinExistence type="inferred from homology"/>